<organism evidence="2 3">
    <name type="scientific">Paeniglutamicibacter gangotriensis</name>
    <dbReference type="NCBI Taxonomy" id="254787"/>
    <lineage>
        <taxon>Bacteria</taxon>
        <taxon>Bacillati</taxon>
        <taxon>Actinomycetota</taxon>
        <taxon>Actinomycetes</taxon>
        <taxon>Micrococcales</taxon>
        <taxon>Micrococcaceae</taxon>
        <taxon>Paeniglutamicibacter</taxon>
    </lineage>
</organism>
<gene>
    <name evidence="2" type="ORF">FQ154_03940</name>
</gene>
<dbReference type="PANTHER" id="PTHR36933:SF1">
    <property type="entry name" value="SLL0788 PROTEIN"/>
    <property type="match status" value="1"/>
</dbReference>
<dbReference type="Proteomes" id="UP000323856">
    <property type="component" value="Unassembled WGS sequence"/>
</dbReference>
<accession>A0A5B0EIP3</accession>
<dbReference type="EMBL" id="VOBL01000003">
    <property type="protein sequence ID" value="KAA0978914.1"/>
    <property type="molecule type" value="Genomic_DNA"/>
</dbReference>
<protein>
    <submittedName>
        <fullName evidence="2">DUF305 domain-containing protein</fullName>
    </submittedName>
</protein>
<proteinExistence type="predicted"/>
<comment type="caution">
    <text evidence="2">The sequence shown here is derived from an EMBL/GenBank/DDBJ whole genome shotgun (WGS) entry which is preliminary data.</text>
</comment>
<evidence type="ECO:0000313" key="2">
    <source>
        <dbReference type="EMBL" id="KAA0978914.1"/>
    </source>
</evidence>
<evidence type="ECO:0000259" key="1">
    <source>
        <dbReference type="Pfam" id="PF03713"/>
    </source>
</evidence>
<name>A0A5B0EIP3_9MICC</name>
<dbReference type="AlphaFoldDB" id="A0A5B0EIP3"/>
<sequence>MSESKTSRALVGAVVLLMLAMAAGGWILGSANPRSGLPSEASPEAGFARDMQTHHQQAVQLSMIIRKHSTNDAVRSMAYDIALTQQQQSGQMYAWLETWALPQTGESMTWMDGLLTEESVHAGHGNISPGQSHTMASMGMASAEEITELTAARGTEADRQFLTLMIAHHIGGVEMAQAYLQHGNNHMVTVFANKIIMTQQAEISALNQLLAQLN</sequence>
<reference evidence="2 3" key="1">
    <citation type="submission" date="2019-07" db="EMBL/GenBank/DDBJ databases">
        <title>Analysis of the biochemical properties, biological activity and biotechnological potential of siderophores and biosurfactants produced by Antarctic psychrotolerant bacteria.</title>
        <authorList>
            <person name="Styczynski M."/>
            <person name="Krucon T."/>
            <person name="Decewicz P."/>
            <person name="Dziewit L."/>
        </authorList>
    </citation>
    <scope>NUCLEOTIDE SEQUENCE [LARGE SCALE GENOMIC DNA]</scope>
    <source>
        <strain evidence="2 3">ANT_H27</strain>
    </source>
</reference>
<dbReference type="RefSeq" id="WP_007272022.1">
    <property type="nucleotide sequence ID" value="NZ_VOBL01000003.1"/>
</dbReference>
<dbReference type="Pfam" id="PF03713">
    <property type="entry name" value="DUF305"/>
    <property type="match status" value="1"/>
</dbReference>
<evidence type="ECO:0000313" key="3">
    <source>
        <dbReference type="Proteomes" id="UP000323856"/>
    </source>
</evidence>
<dbReference type="InterPro" id="IPR005183">
    <property type="entry name" value="DUF305_CopM-like"/>
</dbReference>
<dbReference type="Gene3D" id="1.20.1260.10">
    <property type="match status" value="1"/>
</dbReference>
<dbReference type="OrthoDB" id="26872at2"/>
<dbReference type="PANTHER" id="PTHR36933">
    <property type="entry name" value="SLL0788 PROTEIN"/>
    <property type="match status" value="1"/>
</dbReference>
<dbReference type="InterPro" id="IPR012347">
    <property type="entry name" value="Ferritin-like"/>
</dbReference>
<feature type="domain" description="DUF305" evidence="1">
    <location>
        <begin position="44"/>
        <end position="210"/>
    </location>
</feature>